<comment type="catalytic activity">
    <reaction evidence="1">
        <text>O-phospho-L-seryl-[protein] + H2O = L-seryl-[protein] + phosphate</text>
        <dbReference type="Rhea" id="RHEA:20629"/>
        <dbReference type="Rhea" id="RHEA-COMP:9863"/>
        <dbReference type="Rhea" id="RHEA-COMP:11604"/>
        <dbReference type="ChEBI" id="CHEBI:15377"/>
        <dbReference type="ChEBI" id="CHEBI:29999"/>
        <dbReference type="ChEBI" id="CHEBI:43474"/>
        <dbReference type="ChEBI" id="CHEBI:83421"/>
        <dbReference type="EC" id="3.1.3.16"/>
    </reaction>
</comment>
<dbReference type="SMART" id="SM00332">
    <property type="entry name" value="PP2Cc"/>
    <property type="match status" value="1"/>
</dbReference>
<comment type="cofactor">
    <cofactor evidence="1">
        <name>Mg(2+)</name>
        <dbReference type="ChEBI" id="CHEBI:18420"/>
    </cofactor>
</comment>
<evidence type="ECO:0000256" key="2">
    <source>
        <dbReference type="SAM" id="MobiDB-lite"/>
    </source>
</evidence>
<evidence type="ECO:0000256" key="1">
    <source>
        <dbReference type="RuleBase" id="RU366020"/>
    </source>
</evidence>
<dbReference type="EC" id="3.1.3.16" evidence="1"/>
<dbReference type="Gene3D" id="3.60.40.10">
    <property type="entry name" value="PPM-type phosphatase domain"/>
    <property type="match status" value="1"/>
</dbReference>
<dbReference type="SMART" id="SM00331">
    <property type="entry name" value="PP2C_SIG"/>
    <property type="match status" value="1"/>
</dbReference>
<feature type="compositionally biased region" description="Low complexity" evidence="2">
    <location>
        <begin position="51"/>
        <end position="64"/>
    </location>
</feature>
<keyword evidence="1" id="KW-0460">Magnesium</keyword>
<dbReference type="Proteomes" id="UP000059188">
    <property type="component" value="Unassembled WGS sequence"/>
</dbReference>
<comment type="cofactor">
    <cofactor evidence="1">
        <name>Mn(2+)</name>
        <dbReference type="ChEBI" id="CHEBI:29035"/>
    </cofactor>
</comment>
<comment type="similarity">
    <text evidence="1">Belongs to the PP2C family.</text>
</comment>
<protein>
    <recommendedName>
        <fullName evidence="1">Protein phosphatase</fullName>
        <ecNumber evidence="1">3.1.3.16</ecNumber>
    </recommendedName>
</protein>
<feature type="region of interest" description="Disordered" evidence="2">
    <location>
        <begin position="220"/>
        <end position="239"/>
    </location>
</feature>
<dbReference type="PANTHER" id="PTHR12320:SF84">
    <property type="entry name" value="PROTEIN PHOSPHATASE"/>
    <property type="match status" value="1"/>
</dbReference>
<proteinExistence type="inferred from homology"/>
<name>A0A0B7FLU3_THACB</name>
<keyword evidence="1" id="KW-0904">Protein phosphatase</keyword>
<dbReference type="EMBL" id="LN679127">
    <property type="protein sequence ID" value="CEL57127.1"/>
    <property type="molecule type" value="Genomic_DNA"/>
</dbReference>
<keyword evidence="1" id="KW-0464">Manganese</keyword>
<evidence type="ECO:0000259" key="3">
    <source>
        <dbReference type="PROSITE" id="PS51746"/>
    </source>
</evidence>
<dbReference type="OrthoDB" id="60843at2759"/>
<dbReference type="SUPFAM" id="SSF81606">
    <property type="entry name" value="PP2C-like"/>
    <property type="match status" value="1"/>
</dbReference>
<accession>A0A0B7FLU3</accession>
<dbReference type="Pfam" id="PF13672">
    <property type="entry name" value="PP2C_2"/>
    <property type="match status" value="1"/>
</dbReference>
<keyword evidence="1" id="KW-0378">Hydrolase</keyword>
<evidence type="ECO:0000313" key="5">
    <source>
        <dbReference type="Proteomes" id="UP000059188"/>
    </source>
</evidence>
<dbReference type="InterPro" id="IPR036457">
    <property type="entry name" value="PPM-type-like_dom_sf"/>
</dbReference>
<evidence type="ECO:0000313" key="4">
    <source>
        <dbReference type="EMBL" id="CEL57127.1"/>
    </source>
</evidence>
<dbReference type="AlphaFoldDB" id="A0A0B7FLU3"/>
<dbReference type="GO" id="GO:0046872">
    <property type="term" value="F:metal ion binding"/>
    <property type="evidence" value="ECO:0007669"/>
    <property type="project" value="UniProtKB-UniRule"/>
</dbReference>
<dbReference type="PANTHER" id="PTHR12320">
    <property type="entry name" value="PROTEIN PHOSPHATASE 2C"/>
    <property type="match status" value="1"/>
</dbReference>
<dbReference type="STRING" id="1108050.A0A0B7FLU3"/>
<feature type="region of interest" description="Disordered" evidence="2">
    <location>
        <begin position="33"/>
        <end position="68"/>
    </location>
</feature>
<organism evidence="4 5">
    <name type="scientific">Thanatephorus cucumeris (strain AG1-IB / isolate 7/3/14)</name>
    <name type="common">Lettuce bottom rot fungus</name>
    <name type="synonym">Rhizoctonia solani</name>
    <dbReference type="NCBI Taxonomy" id="1108050"/>
    <lineage>
        <taxon>Eukaryota</taxon>
        <taxon>Fungi</taxon>
        <taxon>Dikarya</taxon>
        <taxon>Basidiomycota</taxon>
        <taxon>Agaricomycotina</taxon>
        <taxon>Agaricomycetes</taxon>
        <taxon>Cantharellales</taxon>
        <taxon>Ceratobasidiaceae</taxon>
        <taxon>Rhizoctonia</taxon>
        <taxon>Rhizoctonia solani AG-1</taxon>
    </lineage>
</organism>
<dbReference type="GO" id="GO:0004722">
    <property type="term" value="F:protein serine/threonine phosphatase activity"/>
    <property type="evidence" value="ECO:0007669"/>
    <property type="project" value="UniProtKB-EC"/>
</dbReference>
<keyword evidence="5" id="KW-1185">Reference proteome</keyword>
<comment type="catalytic activity">
    <reaction evidence="1">
        <text>O-phospho-L-threonyl-[protein] + H2O = L-threonyl-[protein] + phosphate</text>
        <dbReference type="Rhea" id="RHEA:47004"/>
        <dbReference type="Rhea" id="RHEA-COMP:11060"/>
        <dbReference type="Rhea" id="RHEA-COMP:11605"/>
        <dbReference type="ChEBI" id="CHEBI:15377"/>
        <dbReference type="ChEBI" id="CHEBI:30013"/>
        <dbReference type="ChEBI" id="CHEBI:43474"/>
        <dbReference type="ChEBI" id="CHEBI:61977"/>
        <dbReference type="EC" id="3.1.3.16"/>
    </reaction>
</comment>
<gene>
    <name evidence="4" type="ORF">RSOLAG1IB_08359</name>
</gene>
<sequence>MMNHHIKTAVAKRARSLYTGSALPQTTLPNVVFDYAHSPRPSPRKTPYQHPSGQSQSEQPSGSPATTLPSPYYTSQTAWIGNPGQTPSYAIPPPLWLCPPLDAAWFPLALAIDVGPGPWDLIRVRKEPEPAPAEPEVEPVPWSFQCGAYGIPKKGKRKAESDDLQMAVQVGEDSYFLRPDALGVADGVGGWAHHHLRADSARFARMLMHNCASEIANPCRPQDAYPSPPLTPRSPSTTDDISHLASVLESVSLEPEISPREVLHLAYERTVATFRATGTAGSSTALVALLRDGELSVAHLGDCMLAVVRDGKFVLRSEDMQHSFNFPYQLGPHSSTTPRADAHLIKSKVVPGDIVILASDGLGDNLWDEEVLSEISRFQLSQIVSGEGDVNPQVLGEALARRAKKAAEGKADVPFGTRARAAGVQFGGGKMDDISVVVAIVRGPTPSTPS</sequence>
<keyword evidence="1" id="KW-0479">Metal-binding</keyword>
<dbReference type="PROSITE" id="PS51746">
    <property type="entry name" value="PPM_2"/>
    <property type="match status" value="1"/>
</dbReference>
<dbReference type="InterPro" id="IPR001932">
    <property type="entry name" value="PPM-type_phosphatase-like_dom"/>
</dbReference>
<reference evidence="4 5" key="1">
    <citation type="submission" date="2014-11" db="EMBL/GenBank/DDBJ databases">
        <authorList>
            <person name="Wibberg Daniel"/>
        </authorList>
    </citation>
    <scope>NUCLEOTIDE SEQUENCE [LARGE SCALE GENOMIC DNA]</scope>
    <source>
        <strain evidence="4">Rhizoctonia solani AG1-IB 7/3/14</strain>
    </source>
</reference>
<dbReference type="InterPro" id="IPR039123">
    <property type="entry name" value="PPTC7"/>
</dbReference>
<feature type="domain" description="PPM-type phosphatase" evidence="3">
    <location>
        <begin position="158"/>
        <end position="441"/>
    </location>
</feature>